<dbReference type="EMBL" id="MTSD02000011">
    <property type="protein sequence ID" value="OOV85902.1"/>
    <property type="molecule type" value="Genomic_DNA"/>
</dbReference>
<dbReference type="AlphaFoldDB" id="A0A1T1H7T5"/>
<dbReference type="PANTHER" id="PTHR12203:SF35">
    <property type="entry name" value="PROTEIN O-GLUCOSYLTRANSFERASE 1"/>
    <property type="match status" value="1"/>
</dbReference>
<protein>
    <recommendedName>
        <fullName evidence="2">Glycosyl transferase CAP10 domain-containing protein</fullName>
    </recommendedName>
</protein>
<dbReference type="SMART" id="SM00672">
    <property type="entry name" value="CAP10"/>
    <property type="match status" value="1"/>
</dbReference>
<proteinExistence type="predicted"/>
<gene>
    <name evidence="3" type="ORF">BTA35_0216105</name>
</gene>
<evidence type="ECO:0000313" key="4">
    <source>
        <dbReference type="Proteomes" id="UP000190064"/>
    </source>
</evidence>
<evidence type="ECO:0000259" key="2">
    <source>
        <dbReference type="SMART" id="SM00672"/>
    </source>
</evidence>
<dbReference type="Pfam" id="PF05686">
    <property type="entry name" value="Glyco_transf_90"/>
    <property type="match status" value="1"/>
</dbReference>
<dbReference type="Proteomes" id="UP000190064">
    <property type="component" value="Unassembled WGS sequence"/>
</dbReference>
<keyword evidence="1" id="KW-0808">Transferase</keyword>
<evidence type="ECO:0000256" key="1">
    <source>
        <dbReference type="ARBA" id="ARBA00022679"/>
    </source>
</evidence>
<comment type="caution">
    <text evidence="3">The sequence shown here is derived from an EMBL/GenBank/DDBJ whole genome shotgun (WGS) entry which is preliminary data.</text>
</comment>
<dbReference type="RefSeq" id="WP_078320840.1">
    <property type="nucleotide sequence ID" value="NZ_FXTS01000013.1"/>
</dbReference>
<evidence type="ECO:0000313" key="3">
    <source>
        <dbReference type="EMBL" id="OOV85902.1"/>
    </source>
</evidence>
<dbReference type="STRING" id="966.BTA35_0216105"/>
<sequence>MKRPKVFFFLSAIWESWFRSKFPINPEKEFSRLSEQERQYVMDRVDYYLKIDAPFHSDFDAEIGTFKRGKGSAYYYDMKRHLANFDRHLGFSYLFGDITHVPDKPSFVKSRPIGDANENSVLLKINSHRHFRFFDDPYQYEEKQDLAVWRGNAPQPHRKLFLDKFSDHPMCDVGSVEAENKGSAIYKPFLSPQEQMRYKFIVSLEGYDVASNLKWVMATNSVAVMPEPHYETWFMEGRLIPDFHYICVKPDYSDLEEKLRYFLAHPEKAKAIVANANAYVKHFRDRKMERLIFLMVLQKYFKLSQQAQASR</sequence>
<organism evidence="3 4">
    <name type="scientific">Oceanospirillum linum</name>
    <dbReference type="NCBI Taxonomy" id="966"/>
    <lineage>
        <taxon>Bacteria</taxon>
        <taxon>Pseudomonadati</taxon>
        <taxon>Pseudomonadota</taxon>
        <taxon>Gammaproteobacteria</taxon>
        <taxon>Oceanospirillales</taxon>
        <taxon>Oceanospirillaceae</taxon>
        <taxon>Oceanospirillum</taxon>
    </lineage>
</organism>
<dbReference type="InterPro" id="IPR051091">
    <property type="entry name" value="O-Glucosyltr/Glycosyltrsf_90"/>
</dbReference>
<name>A0A1T1H7T5_OCELI</name>
<keyword evidence="4" id="KW-1185">Reference proteome</keyword>
<dbReference type="GO" id="GO:0016740">
    <property type="term" value="F:transferase activity"/>
    <property type="evidence" value="ECO:0007669"/>
    <property type="project" value="UniProtKB-KW"/>
</dbReference>
<dbReference type="InterPro" id="IPR006598">
    <property type="entry name" value="CAP10"/>
</dbReference>
<feature type="domain" description="Glycosyl transferase CAP10" evidence="2">
    <location>
        <begin position="100"/>
        <end position="307"/>
    </location>
</feature>
<reference evidence="3" key="1">
    <citation type="submission" date="2017-02" db="EMBL/GenBank/DDBJ databases">
        <title>Draft Genome Sequence of the Salt Water Bacterium Oceanospirillum linum ATCC 11336.</title>
        <authorList>
            <person name="Trachtenberg A.M."/>
            <person name="Carney J.G."/>
            <person name="Linnane J.D."/>
            <person name="Rheaume B.A."/>
            <person name="Pitts N.L."/>
            <person name="Mykles D.L."/>
            <person name="Maclea K.S."/>
        </authorList>
    </citation>
    <scope>NUCLEOTIDE SEQUENCE [LARGE SCALE GENOMIC DNA]</scope>
    <source>
        <strain evidence="3">ATCC 11336</strain>
    </source>
</reference>
<accession>A0A1T1H7T5</accession>
<dbReference type="PANTHER" id="PTHR12203">
    <property type="entry name" value="KDEL LYS-ASP-GLU-LEU CONTAINING - RELATED"/>
    <property type="match status" value="1"/>
</dbReference>